<comment type="pathway">
    <text evidence="2">Lipid metabolism.</text>
</comment>
<keyword evidence="8" id="KW-0456">Lyase</keyword>
<dbReference type="NCBIfam" id="TIGR00163">
    <property type="entry name" value="PS_decarb"/>
    <property type="match status" value="1"/>
</dbReference>
<dbReference type="GeneID" id="93647317"/>
<organism evidence="13 14">
    <name type="scientific">Nematocida displodere</name>
    <dbReference type="NCBI Taxonomy" id="1805483"/>
    <lineage>
        <taxon>Eukaryota</taxon>
        <taxon>Fungi</taxon>
        <taxon>Fungi incertae sedis</taxon>
        <taxon>Microsporidia</taxon>
        <taxon>Nematocida</taxon>
    </lineage>
</organism>
<keyword evidence="4" id="KW-0444">Lipid biosynthesis</keyword>
<keyword evidence="5" id="KW-0210">Decarboxylase</keyword>
<gene>
    <name evidence="13" type="ORF">NEDG_00967</name>
</gene>
<evidence type="ECO:0000256" key="8">
    <source>
        <dbReference type="ARBA" id="ARBA00023239"/>
    </source>
</evidence>
<dbReference type="EMBL" id="LTDL01000042">
    <property type="protein sequence ID" value="OAG28828.1"/>
    <property type="molecule type" value="Genomic_DNA"/>
</dbReference>
<keyword evidence="12" id="KW-0812">Transmembrane</keyword>
<dbReference type="Pfam" id="PF02666">
    <property type="entry name" value="PS_Dcarbxylase"/>
    <property type="match status" value="1"/>
</dbReference>
<dbReference type="EC" id="4.1.1.65" evidence="3"/>
<evidence type="ECO:0000256" key="6">
    <source>
        <dbReference type="ARBA" id="ARBA00023098"/>
    </source>
</evidence>
<evidence type="ECO:0000256" key="11">
    <source>
        <dbReference type="ARBA" id="ARBA00024326"/>
    </source>
</evidence>
<dbReference type="Proteomes" id="UP000185944">
    <property type="component" value="Unassembled WGS sequence"/>
</dbReference>
<dbReference type="OrthoDB" id="4330at2759"/>
<keyword evidence="7" id="KW-0594">Phospholipid biosynthesis</keyword>
<dbReference type="PANTHER" id="PTHR10067:SF6">
    <property type="entry name" value="PHOSPHATIDYLSERINE DECARBOXYLASE PROENZYME, MITOCHONDRIAL"/>
    <property type="match status" value="1"/>
</dbReference>
<evidence type="ECO:0000256" key="10">
    <source>
        <dbReference type="ARBA" id="ARBA00023317"/>
    </source>
</evidence>
<comment type="caution">
    <text evidence="13">The sequence shown here is derived from an EMBL/GenBank/DDBJ whole genome shotgun (WGS) entry which is preliminary data.</text>
</comment>
<comment type="pathway">
    <text evidence="11">Phospholipid metabolism; phosphatidylethanolamine biosynthesis.</text>
</comment>
<evidence type="ECO:0000256" key="9">
    <source>
        <dbReference type="ARBA" id="ARBA00023264"/>
    </source>
</evidence>
<dbReference type="GO" id="GO:0005739">
    <property type="term" value="C:mitochondrion"/>
    <property type="evidence" value="ECO:0007669"/>
    <property type="project" value="TreeGrafter"/>
</dbReference>
<protein>
    <recommendedName>
        <fullName evidence="3">phosphatidylserine decarboxylase</fullName>
        <ecNumber evidence="3">4.1.1.65</ecNumber>
    </recommendedName>
</protein>
<keyword evidence="6" id="KW-0443">Lipid metabolism</keyword>
<dbReference type="GO" id="GO:0006646">
    <property type="term" value="P:phosphatidylethanolamine biosynthetic process"/>
    <property type="evidence" value="ECO:0007669"/>
    <property type="project" value="UniProtKB-UniPathway"/>
</dbReference>
<keyword evidence="12" id="KW-1133">Transmembrane helix</keyword>
<evidence type="ECO:0000256" key="7">
    <source>
        <dbReference type="ARBA" id="ARBA00023209"/>
    </source>
</evidence>
<keyword evidence="10" id="KW-0670">Pyruvate</keyword>
<evidence type="ECO:0000256" key="1">
    <source>
        <dbReference type="ARBA" id="ARBA00001928"/>
    </source>
</evidence>
<evidence type="ECO:0000256" key="2">
    <source>
        <dbReference type="ARBA" id="ARBA00005189"/>
    </source>
</evidence>
<evidence type="ECO:0000256" key="3">
    <source>
        <dbReference type="ARBA" id="ARBA00012243"/>
    </source>
</evidence>
<evidence type="ECO:0000313" key="14">
    <source>
        <dbReference type="Proteomes" id="UP000185944"/>
    </source>
</evidence>
<accession>A0A177EAK5</accession>
<evidence type="ECO:0000256" key="5">
    <source>
        <dbReference type="ARBA" id="ARBA00022793"/>
    </source>
</evidence>
<evidence type="ECO:0000256" key="12">
    <source>
        <dbReference type="SAM" id="Phobius"/>
    </source>
</evidence>
<name>A0A177EAK5_9MICR</name>
<dbReference type="InterPro" id="IPR033177">
    <property type="entry name" value="PSD-B"/>
</dbReference>
<comment type="cofactor">
    <cofactor evidence="1">
        <name>pyruvate</name>
        <dbReference type="ChEBI" id="CHEBI:15361"/>
    </cofactor>
</comment>
<evidence type="ECO:0000256" key="4">
    <source>
        <dbReference type="ARBA" id="ARBA00022516"/>
    </source>
</evidence>
<keyword evidence="12" id="KW-0472">Membrane</keyword>
<dbReference type="RefSeq" id="XP_067543573.1">
    <property type="nucleotide sequence ID" value="XM_067688385.1"/>
</dbReference>
<dbReference type="STRING" id="1805483.A0A177EAK5"/>
<proteinExistence type="predicted"/>
<reference evidence="13 14" key="1">
    <citation type="submission" date="2016-02" db="EMBL/GenBank/DDBJ databases">
        <title>Discovery of a natural microsporidian pathogen with a broad tissue tropism in Caenorhabditis elegans.</title>
        <authorList>
            <person name="Luallen R.J."/>
            <person name="Reinke A.W."/>
            <person name="Tong L."/>
            <person name="Botts M.R."/>
            <person name="Felix M.-A."/>
            <person name="Troemel E.R."/>
        </authorList>
    </citation>
    <scope>NUCLEOTIDE SEQUENCE [LARGE SCALE GENOMIC DNA]</scope>
    <source>
        <strain evidence="13 14">JUm2807</strain>
    </source>
</reference>
<sequence>MKSATELDVNLKPYTVETFETVERHRQRGSFKRFSAMGALVFLVFSLFNIFQDVDSLDKLELEYSILRTLPLRTYSKIQGLVCCIKYPWPLNIVVVGIAKKAFGISLDDASRKKVSEYRSINDLFTRKLAESARPIGRGIVSPVDGTVVYAGIVGTDIPQIKGVKYEIHDLLRISSLTEIDIDEDDLYQVVIYLAPSNYHRFHSFCDFTLKQVKHIPSQLFSVGMTPMRYLRGLLSKNERVVFSGESEWGYASLVAVGSTGVGSIATPFADITTNGYSFGPTQATSYFGNKEIKKGKEIGWFNLGSTVVLLFKAPKKFSLNCQEGPIQVGESIGELLA</sequence>
<dbReference type="InterPro" id="IPR003817">
    <property type="entry name" value="PS_Dcarbxylase"/>
</dbReference>
<keyword evidence="9" id="KW-1208">Phospholipid metabolism</keyword>
<dbReference type="GO" id="GO:0004609">
    <property type="term" value="F:phosphatidylserine decarboxylase activity"/>
    <property type="evidence" value="ECO:0007669"/>
    <property type="project" value="UniProtKB-EC"/>
</dbReference>
<feature type="transmembrane region" description="Helical" evidence="12">
    <location>
        <begin position="34"/>
        <end position="51"/>
    </location>
</feature>
<dbReference type="PANTHER" id="PTHR10067">
    <property type="entry name" value="PHOSPHATIDYLSERINE DECARBOXYLASE"/>
    <property type="match status" value="1"/>
</dbReference>
<keyword evidence="14" id="KW-1185">Reference proteome</keyword>
<evidence type="ECO:0000313" key="13">
    <source>
        <dbReference type="EMBL" id="OAG28828.1"/>
    </source>
</evidence>
<dbReference type="UniPathway" id="UPA00558"/>
<dbReference type="VEuPathDB" id="MicrosporidiaDB:NEDG_00967"/>
<dbReference type="AlphaFoldDB" id="A0A177EAK5"/>